<proteinExistence type="predicted"/>
<dbReference type="KEGG" id="dzi:111293612"/>
<sequence>MNLENIYRNGSVEWSSRYSCAPNMELKMSKKIVPSNYATNFKKLLGIGILDGARVKYISISMERVLDGIFRKGGYLCGCSFCNLSKVRSAYEFEQHAGAKTRHPNNHINLENGKSIYNIIQELKTAPLSILDEVIKDVAGTSINEESFQDWKAKVVRDRATGRLVLLEEMNAKFLHGWVIFVDPAKPREIRPPLGFESGSSGDGFRTNKKV</sequence>
<feature type="region of interest" description="Disordered" evidence="3">
    <location>
        <begin position="192"/>
        <end position="211"/>
    </location>
</feature>
<dbReference type="GO" id="GO:0000977">
    <property type="term" value="F:RNA polymerase II transcription regulatory region sequence-specific DNA binding"/>
    <property type="evidence" value="ECO:0007669"/>
    <property type="project" value="TreeGrafter"/>
</dbReference>
<dbReference type="Pfam" id="PF16135">
    <property type="entry name" value="TDBD"/>
    <property type="match status" value="1"/>
</dbReference>
<protein>
    <submittedName>
        <fullName evidence="6">Uncharacterized protein LOC111293612 isoform X1</fullName>
    </submittedName>
</protein>
<dbReference type="GO" id="GO:0005634">
    <property type="term" value="C:nucleus"/>
    <property type="evidence" value="ECO:0007669"/>
    <property type="project" value="UniProtKB-SubCell"/>
</dbReference>
<keyword evidence="2" id="KW-0539">Nucleus</keyword>
<evidence type="ECO:0000313" key="6">
    <source>
        <dbReference type="RefSeq" id="XP_022742158.1"/>
    </source>
</evidence>
<keyword evidence="5" id="KW-1185">Reference proteome</keyword>
<dbReference type="GO" id="GO:0003682">
    <property type="term" value="F:chromatin binding"/>
    <property type="evidence" value="ECO:0007669"/>
    <property type="project" value="TreeGrafter"/>
</dbReference>
<name>A0A6P5YNQ8_DURZI</name>
<accession>A0A6P5YNQ8</accession>
<dbReference type="GO" id="GO:0045944">
    <property type="term" value="P:positive regulation of transcription by RNA polymerase II"/>
    <property type="evidence" value="ECO:0007669"/>
    <property type="project" value="TreeGrafter"/>
</dbReference>
<organism evidence="5 6">
    <name type="scientific">Durio zibethinus</name>
    <name type="common">Durian</name>
    <dbReference type="NCBI Taxonomy" id="66656"/>
    <lineage>
        <taxon>Eukaryota</taxon>
        <taxon>Viridiplantae</taxon>
        <taxon>Streptophyta</taxon>
        <taxon>Embryophyta</taxon>
        <taxon>Tracheophyta</taxon>
        <taxon>Spermatophyta</taxon>
        <taxon>Magnoliopsida</taxon>
        <taxon>eudicotyledons</taxon>
        <taxon>Gunneridae</taxon>
        <taxon>Pentapetalae</taxon>
        <taxon>rosids</taxon>
        <taxon>malvids</taxon>
        <taxon>Malvales</taxon>
        <taxon>Malvaceae</taxon>
        <taxon>Helicteroideae</taxon>
        <taxon>Durio</taxon>
    </lineage>
</organism>
<evidence type="ECO:0000256" key="1">
    <source>
        <dbReference type="ARBA" id="ARBA00004123"/>
    </source>
</evidence>
<dbReference type="GO" id="GO:0042393">
    <property type="term" value="F:histone binding"/>
    <property type="evidence" value="ECO:0007669"/>
    <property type="project" value="TreeGrafter"/>
</dbReference>
<dbReference type="OrthoDB" id="1714123at2759"/>
<evidence type="ECO:0000256" key="2">
    <source>
        <dbReference type="ARBA" id="ARBA00023242"/>
    </source>
</evidence>
<feature type="domain" description="Tify" evidence="4">
    <location>
        <begin position="71"/>
        <end position="123"/>
    </location>
</feature>
<comment type="subcellular location">
    <subcellularLocation>
        <location evidence="1">Nucleus</location>
    </subcellularLocation>
</comment>
<dbReference type="PANTHER" id="PTHR47025">
    <property type="entry name" value="AUTOIMMUNE REGULATOR"/>
    <property type="match status" value="1"/>
</dbReference>
<dbReference type="RefSeq" id="XP_022742158.1">
    <property type="nucleotide sequence ID" value="XM_022886423.1"/>
</dbReference>
<reference evidence="6" key="1">
    <citation type="submission" date="2025-08" db="UniProtKB">
        <authorList>
            <consortium name="RefSeq"/>
        </authorList>
    </citation>
    <scope>IDENTIFICATION</scope>
    <source>
        <tissue evidence="6">Fruit stalk</tissue>
    </source>
</reference>
<dbReference type="PANTHER" id="PTHR47025:SF7">
    <property type="entry name" value="ACYL-COA N-ACYLTRANSFERASE WITH RING_FYVE_PHD-TYPE ZINC FINGER DOMAIN-CONTAINING PROTEIN"/>
    <property type="match status" value="1"/>
</dbReference>
<gene>
    <name evidence="6" type="primary">LOC111293612</name>
</gene>
<evidence type="ECO:0000256" key="3">
    <source>
        <dbReference type="SAM" id="MobiDB-lite"/>
    </source>
</evidence>
<dbReference type="GeneID" id="111293612"/>
<dbReference type="Proteomes" id="UP000515121">
    <property type="component" value="Unplaced"/>
</dbReference>
<dbReference type="InterPro" id="IPR032308">
    <property type="entry name" value="TDBD"/>
</dbReference>
<evidence type="ECO:0000259" key="4">
    <source>
        <dbReference type="Pfam" id="PF16135"/>
    </source>
</evidence>
<evidence type="ECO:0000313" key="5">
    <source>
        <dbReference type="Proteomes" id="UP000515121"/>
    </source>
</evidence>
<dbReference type="AlphaFoldDB" id="A0A6P5YNQ8"/>